<dbReference type="Gene3D" id="3.40.50.1110">
    <property type="entry name" value="SGNH hydrolase"/>
    <property type="match status" value="1"/>
</dbReference>
<protein>
    <submittedName>
        <fullName evidence="2">SGNH/GDSL hydrolase family protein</fullName>
    </submittedName>
</protein>
<name>A0A4P7C0Y5_9GAMM</name>
<accession>A0A4P7C0Y5</accession>
<dbReference type="CDD" id="cd00229">
    <property type="entry name" value="SGNH_hydrolase"/>
    <property type="match status" value="1"/>
</dbReference>
<evidence type="ECO:0000313" key="3">
    <source>
        <dbReference type="Proteomes" id="UP000294325"/>
    </source>
</evidence>
<dbReference type="EMBL" id="CP038033">
    <property type="protein sequence ID" value="QBQ55084.1"/>
    <property type="molecule type" value="Genomic_DNA"/>
</dbReference>
<evidence type="ECO:0000313" key="2">
    <source>
        <dbReference type="EMBL" id="QBQ55084.1"/>
    </source>
</evidence>
<dbReference type="Proteomes" id="UP000294325">
    <property type="component" value="Chromosome"/>
</dbReference>
<proteinExistence type="predicted"/>
<feature type="domain" description="SGNH hydrolase-type esterase" evidence="1">
    <location>
        <begin position="114"/>
        <end position="372"/>
    </location>
</feature>
<sequence length="391" mass="44072">MSRARTITFSLFPVLLLLVILEITGRVIYPFDIDARAMIKAERDPRIRLSYLSRSGDGKSILFDVHRQPQRYIPFLGWIGAPNTDLPTISTNSLGFRDDPIEPRQTDERRVLILGGSTAWGLGASANEYTVTGVMESLLNQGTQAYNYRVMNGAYPGWQSRNELIALMEFYNRFDPDYVIVLTGYNDLFTLTHGNDGELHTRPESRMLANAVDESLKPMTTIRALRKVAGSLGIWRIVIHFREKMTLAKPHDGVTRYNAETSSKVASDILDRYLAMADYTQRHGSQLIIALQPDIYTTEKAMTGEELGVRRRVTEGWRDIETTYGKYRADLHQLLTENLIAAGIPVIDLAGAFDGVQAPVFIDACHLNDEGYYDLGVFLFKQVGDHLTAMR</sequence>
<dbReference type="KEGG" id="nwr:E3U44_11600"/>
<dbReference type="GO" id="GO:0016788">
    <property type="term" value="F:hydrolase activity, acting on ester bonds"/>
    <property type="evidence" value="ECO:0007669"/>
    <property type="project" value="UniProtKB-ARBA"/>
</dbReference>
<dbReference type="InterPro" id="IPR036514">
    <property type="entry name" value="SGNH_hydro_sf"/>
</dbReference>
<dbReference type="AlphaFoldDB" id="A0A4P7C0Y5"/>
<organism evidence="2 3">
    <name type="scientific">Nitrosococcus wardiae</name>
    <dbReference type="NCBI Taxonomy" id="1814290"/>
    <lineage>
        <taxon>Bacteria</taxon>
        <taxon>Pseudomonadati</taxon>
        <taxon>Pseudomonadota</taxon>
        <taxon>Gammaproteobacteria</taxon>
        <taxon>Chromatiales</taxon>
        <taxon>Chromatiaceae</taxon>
        <taxon>Nitrosococcus</taxon>
    </lineage>
</organism>
<dbReference type="Pfam" id="PF13472">
    <property type="entry name" value="Lipase_GDSL_2"/>
    <property type="match status" value="1"/>
</dbReference>
<dbReference type="SUPFAM" id="SSF52266">
    <property type="entry name" value="SGNH hydrolase"/>
    <property type="match status" value="1"/>
</dbReference>
<dbReference type="InterPro" id="IPR013830">
    <property type="entry name" value="SGNH_hydro"/>
</dbReference>
<reference evidence="2 3" key="1">
    <citation type="submission" date="2019-03" db="EMBL/GenBank/DDBJ databases">
        <title>The genome sequence of Nitrosococcus wardiae strain D1FHST reveals the archetypal metabolic capacity of ammonia-oxidizing Gammaproteobacteria.</title>
        <authorList>
            <person name="Wang L."/>
            <person name="Lim C.K."/>
            <person name="Hanson T.E."/>
            <person name="Dang H."/>
            <person name="Klotz M.G."/>
        </authorList>
    </citation>
    <scope>NUCLEOTIDE SEQUENCE [LARGE SCALE GENOMIC DNA]</scope>
    <source>
        <strain evidence="2 3">D1FHS</strain>
    </source>
</reference>
<keyword evidence="2" id="KW-0378">Hydrolase</keyword>
<evidence type="ECO:0000259" key="1">
    <source>
        <dbReference type="Pfam" id="PF13472"/>
    </source>
</evidence>
<dbReference type="OrthoDB" id="6950575at2"/>
<dbReference type="RefSeq" id="WP_134358352.1">
    <property type="nucleotide sequence ID" value="NZ_CP038033.1"/>
</dbReference>
<gene>
    <name evidence="2" type="ORF">E3U44_11600</name>
</gene>
<keyword evidence="3" id="KW-1185">Reference proteome</keyword>